<evidence type="ECO:0000256" key="3">
    <source>
        <dbReference type="ARBA" id="ARBA00022833"/>
    </source>
</evidence>
<dbReference type="PANTHER" id="PTHR43114">
    <property type="entry name" value="ADENINE DEAMINASE"/>
    <property type="match status" value="1"/>
</dbReference>
<dbReference type="Pfam" id="PF00962">
    <property type="entry name" value="A_deaminase"/>
    <property type="match status" value="1"/>
</dbReference>
<keyword evidence="2 5" id="KW-0378">Hydrolase</keyword>
<gene>
    <name evidence="7" type="ORF">QVZ43_13900</name>
</gene>
<dbReference type="InterPro" id="IPR032466">
    <property type="entry name" value="Metal_Hydrolase"/>
</dbReference>
<evidence type="ECO:0000256" key="2">
    <source>
        <dbReference type="ARBA" id="ARBA00022801"/>
    </source>
</evidence>
<feature type="binding site" evidence="5">
    <location>
        <position position="194"/>
    </location>
    <ligand>
        <name>Zn(2+)</name>
        <dbReference type="ChEBI" id="CHEBI:29105"/>
        <note>catalytic</note>
    </ligand>
</feature>
<evidence type="ECO:0000256" key="5">
    <source>
        <dbReference type="HAMAP-Rule" id="MF_01962"/>
    </source>
</evidence>
<evidence type="ECO:0000259" key="6">
    <source>
        <dbReference type="Pfam" id="PF00962"/>
    </source>
</evidence>
<comment type="catalytic activity">
    <reaction evidence="5">
        <text>adenine + H2O + H(+) = hypoxanthine + NH4(+)</text>
        <dbReference type="Rhea" id="RHEA:23688"/>
        <dbReference type="ChEBI" id="CHEBI:15377"/>
        <dbReference type="ChEBI" id="CHEBI:15378"/>
        <dbReference type="ChEBI" id="CHEBI:16708"/>
        <dbReference type="ChEBI" id="CHEBI:17368"/>
        <dbReference type="ChEBI" id="CHEBI:28938"/>
        <dbReference type="EC" id="3.5.4.2"/>
    </reaction>
</comment>
<dbReference type="NCBIfam" id="NF006850">
    <property type="entry name" value="PRK09358.1-6"/>
    <property type="match status" value="1"/>
</dbReference>
<dbReference type="HAMAP" id="MF_01962">
    <property type="entry name" value="Adenine_deaminase"/>
    <property type="match status" value="1"/>
</dbReference>
<evidence type="ECO:0000256" key="1">
    <source>
        <dbReference type="ARBA" id="ARBA00022723"/>
    </source>
</evidence>
<accession>A0ABT8W3K0</accession>
<feature type="binding site" evidence="5">
    <location>
        <position position="14"/>
    </location>
    <ligand>
        <name>Zn(2+)</name>
        <dbReference type="ChEBI" id="CHEBI:29105"/>
        <note>catalytic</note>
    </ligand>
</feature>
<keyword evidence="1 5" id="KW-0479">Metal-binding</keyword>
<reference evidence="7" key="1">
    <citation type="submission" date="2023-07" db="EMBL/GenBank/DDBJ databases">
        <title>Marinobacter sp. chi1 genome sequencing and assembly.</title>
        <authorList>
            <person name="Park S."/>
        </authorList>
    </citation>
    <scope>NUCLEOTIDE SEQUENCE</scope>
    <source>
        <strain evidence="7">Chi1</strain>
    </source>
</reference>
<sequence length="318" mass="36023">MSLDLNALKKAELHIHIEGSLEPELMFRLAERNRITLPYDSVDALRKAYDFGNLQDFLDLYYRGAQVLLHEEDFYDLTKAYLDQCRAQNVTHVEPFFDPQTHTDRDVDMATVIKGITRALSDAKADWGLSYGLILCFLRHLSEEEAQKTLDAALPFRDHFIGVGLDSSEKGHPPTKFKRVFDRARGMGLHAVAHAGEEGPPEYIWEALDELGVVRVDHGVRATEDPALMERLRKDQIPLTVCPLSNIRLKVFDHMSQHPILKLLEDGLRVTVNSDDPAYFGGYMTENFEALRKDLGMTDDQARRLAQNGFDAALVPTS</sequence>
<name>A0ABT8W3K0_9GAMM</name>
<feature type="binding site" evidence="5">
    <location>
        <position position="276"/>
    </location>
    <ligand>
        <name>substrate</name>
    </ligand>
</feature>
<comment type="similarity">
    <text evidence="5">Belongs to the metallo-dependent hydrolases superfamily. Adenosine and AMP deaminases family. Adenine deaminase type 2 subfamily.</text>
</comment>
<comment type="function">
    <text evidence="5">Catalyzes the hydrolytic deamination of adenine to hypoxanthine. Plays an important role in the purine salvage pathway and in nitrogen catabolism.</text>
</comment>
<keyword evidence="8" id="KW-1185">Reference proteome</keyword>
<comment type="caution">
    <text evidence="7">The sequence shown here is derived from an EMBL/GenBank/DDBJ whole genome shotgun (WGS) entry which is preliminary data.</text>
</comment>
<keyword evidence="3 5" id="KW-0862">Zinc</keyword>
<feature type="binding site" evidence="5">
    <location>
        <position position="275"/>
    </location>
    <ligand>
        <name>Zn(2+)</name>
        <dbReference type="ChEBI" id="CHEBI:29105"/>
        <note>catalytic</note>
    </ligand>
</feature>
<feature type="site" description="Important for catalytic activity" evidence="5">
    <location>
        <position position="218"/>
    </location>
</feature>
<comment type="cofactor">
    <cofactor evidence="5">
        <name>Zn(2+)</name>
        <dbReference type="ChEBI" id="CHEBI:29105"/>
    </cofactor>
    <text evidence="5">Binds 1 zinc ion per subunit.</text>
</comment>
<dbReference type="InterPro" id="IPR028892">
    <property type="entry name" value="ADE"/>
</dbReference>
<dbReference type="RefSeq" id="WP_302910406.1">
    <property type="nucleotide sequence ID" value="NZ_JAUMIS010000002.1"/>
</dbReference>
<evidence type="ECO:0000313" key="8">
    <source>
        <dbReference type="Proteomes" id="UP001168640"/>
    </source>
</evidence>
<dbReference type="InterPro" id="IPR006330">
    <property type="entry name" value="Ado/ade_deaminase"/>
</dbReference>
<feature type="domain" description="Adenosine deaminase" evidence="6">
    <location>
        <begin position="10"/>
        <end position="316"/>
    </location>
</feature>
<dbReference type="PANTHER" id="PTHR43114:SF6">
    <property type="entry name" value="ADENINE DEAMINASE"/>
    <property type="match status" value="1"/>
</dbReference>
<dbReference type="GO" id="GO:0016787">
    <property type="term" value="F:hydrolase activity"/>
    <property type="evidence" value="ECO:0007669"/>
    <property type="project" value="UniProtKB-KW"/>
</dbReference>
<dbReference type="NCBIfam" id="TIGR01430">
    <property type="entry name" value="aden_deam"/>
    <property type="match status" value="1"/>
</dbReference>
<evidence type="ECO:0000313" key="7">
    <source>
        <dbReference type="EMBL" id="MDO3722812.1"/>
    </source>
</evidence>
<dbReference type="SUPFAM" id="SSF51556">
    <property type="entry name" value="Metallo-dependent hydrolases"/>
    <property type="match status" value="1"/>
</dbReference>
<dbReference type="CDD" id="cd01320">
    <property type="entry name" value="ADA"/>
    <property type="match status" value="1"/>
</dbReference>
<dbReference type="EMBL" id="JAUMIS010000002">
    <property type="protein sequence ID" value="MDO3722812.1"/>
    <property type="molecule type" value="Genomic_DNA"/>
</dbReference>
<feature type="binding site" evidence="5">
    <location>
        <position position="16"/>
    </location>
    <ligand>
        <name>Zn(2+)</name>
        <dbReference type="ChEBI" id="CHEBI:29105"/>
        <note>catalytic</note>
    </ligand>
</feature>
<dbReference type="Gene3D" id="3.20.20.140">
    <property type="entry name" value="Metal-dependent hydrolases"/>
    <property type="match status" value="1"/>
</dbReference>
<evidence type="ECO:0000256" key="4">
    <source>
        <dbReference type="ARBA" id="ARBA00023080"/>
    </source>
</evidence>
<feature type="active site" description="Proton donor" evidence="5">
    <location>
        <position position="197"/>
    </location>
</feature>
<keyword evidence="4 5" id="KW-0546">Nucleotide metabolism</keyword>
<dbReference type="Proteomes" id="UP001168640">
    <property type="component" value="Unassembled WGS sequence"/>
</dbReference>
<proteinExistence type="inferred from homology"/>
<dbReference type="EC" id="3.5.4.2" evidence="5"/>
<organism evidence="7 8">
    <name type="scientific">Marinobacter suaedae</name>
    <dbReference type="NCBI Taxonomy" id="3057675"/>
    <lineage>
        <taxon>Bacteria</taxon>
        <taxon>Pseudomonadati</taxon>
        <taxon>Pseudomonadota</taxon>
        <taxon>Gammaproteobacteria</taxon>
        <taxon>Pseudomonadales</taxon>
        <taxon>Marinobacteraceae</taxon>
        <taxon>Marinobacter</taxon>
    </lineage>
</organism>
<dbReference type="InterPro" id="IPR001365">
    <property type="entry name" value="A_deaminase_dom"/>
</dbReference>
<protein>
    <recommendedName>
        <fullName evidence="5">Adenine deaminase</fullName>
        <shortName evidence="5">ADE</shortName>
        <ecNumber evidence="5">3.5.4.2</ecNumber>
    </recommendedName>
    <alternativeName>
        <fullName evidence="5">Adenine aminohydrolase</fullName>
        <shortName evidence="5">AAH</shortName>
    </alternativeName>
</protein>